<dbReference type="GO" id="GO:0004340">
    <property type="term" value="F:glucokinase activity"/>
    <property type="evidence" value="ECO:0007669"/>
    <property type="project" value="TreeGrafter"/>
</dbReference>
<protein>
    <recommendedName>
        <fullName evidence="14">Phosphotransferase</fullName>
        <ecNumber evidence="14">2.7.1.-</ecNumber>
    </recommendedName>
</protein>
<dbReference type="InterPro" id="IPR019807">
    <property type="entry name" value="Hexokinase_BS"/>
</dbReference>
<evidence type="ECO:0000256" key="4">
    <source>
        <dbReference type="ARBA" id="ARBA00022679"/>
    </source>
</evidence>
<dbReference type="PRINTS" id="PR00475">
    <property type="entry name" value="HEXOKINASE"/>
</dbReference>
<comment type="catalytic activity">
    <reaction evidence="10">
        <text>D-fructose + ATP = D-fructose 6-phosphate + ADP + H(+)</text>
        <dbReference type="Rhea" id="RHEA:16125"/>
        <dbReference type="ChEBI" id="CHEBI:15378"/>
        <dbReference type="ChEBI" id="CHEBI:30616"/>
        <dbReference type="ChEBI" id="CHEBI:37721"/>
        <dbReference type="ChEBI" id="CHEBI:61527"/>
        <dbReference type="ChEBI" id="CHEBI:456216"/>
        <dbReference type="EC" id="2.7.1.1"/>
    </reaction>
    <physiologicalReaction direction="left-to-right" evidence="10">
        <dbReference type="Rhea" id="RHEA:16126"/>
    </physiologicalReaction>
</comment>
<dbReference type="GO" id="GO:0005739">
    <property type="term" value="C:mitochondrion"/>
    <property type="evidence" value="ECO:0007669"/>
    <property type="project" value="TreeGrafter"/>
</dbReference>
<keyword evidence="8 14" id="KW-0324">Glycolysis</keyword>
<dbReference type="Gene3D" id="3.40.367.20">
    <property type="match status" value="1"/>
</dbReference>
<dbReference type="GO" id="GO:0001678">
    <property type="term" value="P:intracellular glucose homeostasis"/>
    <property type="evidence" value="ECO:0007669"/>
    <property type="project" value="InterPro"/>
</dbReference>
<reference evidence="17" key="1">
    <citation type="submission" date="2017-03" db="EMBL/GenBank/DDBJ databases">
        <title>Genome of the blue death feigning beetle - Asbolus verrucosus.</title>
        <authorList>
            <person name="Rider S.D."/>
        </authorList>
    </citation>
    <scope>NUCLEOTIDE SEQUENCE [LARGE SCALE GENOMIC DNA]</scope>
    <source>
        <strain evidence="17">Butters</strain>
        <tissue evidence="17">Head and leg muscle</tissue>
    </source>
</reference>
<keyword evidence="5 14" id="KW-0547">Nucleotide-binding</keyword>
<evidence type="ECO:0000256" key="11">
    <source>
        <dbReference type="ARBA" id="ARBA00048160"/>
    </source>
</evidence>
<evidence type="ECO:0000256" key="9">
    <source>
        <dbReference type="ARBA" id="ARBA00044613"/>
    </source>
</evidence>
<gene>
    <name evidence="17" type="ORF">BDFB_007107</name>
</gene>
<evidence type="ECO:0000256" key="12">
    <source>
        <dbReference type="ARBA" id="ARBA00050361"/>
    </source>
</evidence>
<dbReference type="GO" id="GO:0008865">
    <property type="term" value="F:fructokinase activity"/>
    <property type="evidence" value="ECO:0007669"/>
    <property type="project" value="TreeGrafter"/>
</dbReference>
<keyword evidence="6 14" id="KW-0418">Kinase</keyword>
<dbReference type="GO" id="GO:0005829">
    <property type="term" value="C:cytosol"/>
    <property type="evidence" value="ECO:0007669"/>
    <property type="project" value="TreeGrafter"/>
</dbReference>
<evidence type="ECO:0000313" key="17">
    <source>
        <dbReference type="EMBL" id="RZC34948.1"/>
    </source>
</evidence>
<dbReference type="GO" id="GO:0005536">
    <property type="term" value="F:D-glucose binding"/>
    <property type="evidence" value="ECO:0007669"/>
    <property type="project" value="InterPro"/>
</dbReference>
<dbReference type="CDD" id="cd24019">
    <property type="entry name" value="ASKHA_NBD_HK_meta"/>
    <property type="match status" value="1"/>
</dbReference>
<dbReference type="InterPro" id="IPR001312">
    <property type="entry name" value="Hexokinase"/>
</dbReference>
<evidence type="ECO:0000256" key="3">
    <source>
        <dbReference type="ARBA" id="ARBA00009225"/>
    </source>
</evidence>
<dbReference type="InterPro" id="IPR043129">
    <property type="entry name" value="ATPase_NBD"/>
</dbReference>
<dbReference type="Gene3D" id="3.30.420.40">
    <property type="match status" value="1"/>
</dbReference>
<comment type="catalytic activity">
    <reaction evidence="11">
        <text>D-glucose + ATP = D-glucose 6-phosphate + ADP + H(+)</text>
        <dbReference type="Rhea" id="RHEA:17825"/>
        <dbReference type="ChEBI" id="CHEBI:4167"/>
        <dbReference type="ChEBI" id="CHEBI:15378"/>
        <dbReference type="ChEBI" id="CHEBI:30616"/>
        <dbReference type="ChEBI" id="CHEBI:61548"/>
        <dbReference type="ChEBI" id="CHEBI:456216"/>
        <dbReference type="EC" id="2.7.1.1"/>
    </reaction>
    <physiologicalReaction direction="left-to-right" evidence="11">
        <dbReference type="Rhea" id="RHEA:17826"/>
    </physiologicalReaction>
</comment>
<feature type="domain" description="Hexokinase N-terminal" evidence="15">
    <location>
        <begin position="2"/>
        <end position="195"/>
    </location>
</feature>
<evidence type="ECO:0000259" key="16">
    <source>
        <dbReference type="Pfam" id="PF03727"/>
    </source>
</evidence>
<dbReference type="GO" id="GO:0019158">
    <property type="term" value="F:mannokinase activity"/>
    <property type="evidence" value="ECO:0007669"/>
    <property type="project" value="RHEA"/>
</dbReference>
<comment type="pathway">
    <text evidence="2">Carbohydrate metabolism; hexose metabolism.</text>
</comment>
<dbReference type="STRING" id="1661398.A0A482VRF4"/>
<dbReference type="Pfam" id="PF00349">
    <property type="entry name" value="Hexokinase_1"/>
    <property type="match status" value="1"/>
</dbReference>
<evidence type="ECO:0000256" key="14">
    <source>
        <dbReference type="RuleBase" id="RU362007"/>
    </source>
</evidence>
<dbReference type="GO" id="GO:0006006">
    <property type="term" value="P:glucose metabolic process"/>
    <property type="evidence" value="ECO:0007669"/>
    <property type="project" value="TreeGrafter"/>
</dbReference>
<evidence type="ECO:0000256" key="13">
    <source>
        <dbReference type="ARBA" id="ARBA00059457"/>
    </source>
</evidence>
<evidence type="ECO:0000256" key="2">
    <source>
        <dbReference type="ARBA" id="ARBA00005028"/>
    </source>
</evidence>
<dbReference type="UniPathway" id="UPA00242"/>
<keyword evidence="4 14" id="KW-0808">Transferase</keyword>
<evidence type="ECO:0000313" key="18">
    <source>
        <dbReference type="Proteomes" id="UP000292052"/>
    </source>
</evidence>
<comment type="caution">
    <text evidence="17">The sequence shown here is derived from an EMBL/GenBank/DDBJ whole genome shotgun (WGS) entry which is preliminary data.</text>
</comment>
<evidence type="ECO:0000256" key="5">
    <source>
        <dbReference type="ARBA" id="ARBA00022741"/>
    </source>
</evidence>
<comment type="pathway">
    <text evidence="1">Carbohydrate degradation; glycolysis; D-glyceraldehyde 3-phosphate and glycerone phosphate from D-glucose: step 1/4.</text>
</comment>
<dbReference type="FunFam" id="3.30.420.40:FF:000095">
    <property type="entry name" value="Phosphotransferase"/>
    <property type="match status" value="1"/>
</dbReference>
<dbReference type="SUPFAM" id="SSF53067">
    <property type="entry name" value="Actin-like ATPase domain"/>
    <property type="match status" value="2"/>
</dbReference>
<evidence type="ECO:0000256" key="7">
    <source>
        <dbReference type="ARBA" id="ARBA00022840"/>
    </source>
</evidence>
<comment type="similarity">
    <text evidence="3 14">Belongs to the hexokinase family.</text>
</comment>
<feature type="domain" description="Hexokinase C-terminal" evidence="16">
    <location>
        <begin position="233"/>
        <end position="467"/>
    </location>
</feature>
<dbReference type="GO" id="GO:0005524">
    <property type="term" value="F:ATP binding"/>
    <property type="evidence" value="ECO:0007669"/>
    <property type="project" value="UniProtKB-UniRule"/>
</dbReference>
<dbReference type="FunFam" id="3.40.367.20:FF:000005">
    <property type="entry name" value="Phosphotransferase"/>
    <property type="match status" value="1"/>
</dbReference>
<dbReference type="UniPathway" id="UPA00109">
    <property type="reaction ID" value="UER00180"/>
</dbReference>
<organism evidence="17 18">
    <name type="scientific">Asbolus verrucosus</name>
    <name type="common">Desert ironclad beetle</name>
    <dbReference type="NCBI Taxonomy" id="1661398"/>
    <lineage>
        <taxon>Eukaryota</taxon>
        <taxon>Metazoa</taxon>
        <taxon>Ecdysozoa</taxon>
        <taxon>Arthropoda</taxon>
        <taxon>Hexapoda</taxon>
        <taxon>Insecta</taxon>
        <taxon>Pterygota</taxon>
        <taxon>Neoptera</taxon>
        <taxon>Endopterygota</taxon>
        <taxon>Coleoptera</taxon>
        <taxon>Polyphaga</taxon>
        <taxon>Cucujiformia</taxon>
        <taxon>Tenebrionidae</taxon>
        <taxon>Pimeliinae</taxon>
        <taxon>Asbolus</taxon>
    </lineage>
</organism>
<dbReference type="InterPro" id="IPR022672">
    <property type="entry name" value="Hexokinase_N"/>
</dbReference>
<dbReference type="PANTHER" id="PTHR19443">
    <property type="entry name" value="HEXOKINASE"/>
    <property type="match status" value="1"/>
</dbReference>
<comment type="catalytic activity">
    <reaction evidence="12">
        <text>D-mannose + ATP = D-mannose 6-phosphate + ADP + H(+)</text>
        <dbReference type="Rhea" id="RHEA:11028"/>
        <dbReference type="ChEBI" id="CHEBI:4208"/>
        <dbReference type="ChEBI" id="CHEBI:15378"/>
        <dbReference type="ChEBI" id="CHEBI:30616"/>
        <dbReference type="ChEBI" id="CHEBI:58735"/>
        <dbReference type="ChEBI" id="CHEBI:456216"/>
        <dbReference type="EC" id="2.7.1.1"/>
    </reaction>
    <physiologicalReaction direction="left-to-right" evidence="12">
        <dbReference type="Rhea" id="RHEA:11029"/>
    </physiologicalReaction>
</comment>
<evidence type="ECO:0000256" key="8">
    <source>
        <dbReference type="ARBA" id="ARBA00023152"/>
    </source>
</evidence>
<keyword evidence="7 14" id="KW-0067">ATP-binding</keyword>
<dbReference type="GO" id="GO:0006096">
    <property type="term" value="P:glycolytic process"/>
    <property type="evidence" value="ECO:0007669"/>
    <property type="project" value="UniProtKB-UniPathway"/>
</dbReference>
<dbReference type="PROSITE" id="PS51748">
    <property type="entry name" value="HEXOKINASE_2"/>
    <property type="match status" value="1"/>
</dbReference>
<dbReference type="EC" id="2.7.1.-" evidence="14"/>
<comment type="function">
    <text evidence="13">Catalyzes the phosphorylation of various hexoses to hexose 6-phosphate.</text>
</comment>
<feature type="non-terminal residue" evidence="17">
    <location>
        <position position="1"/>
    </location>
</feature>
<dbReference type="Proteomes" id="UP000292052">
    <property type="component" value="Unassembled WGS sequence"/>
</dbReference>
<dbReference type="PANTHER" id="PTHR19443:SF16">
    <property type="entry name" value="HEXOKINASE TYPE 1-RELATED"/>
    <property type="match status" value="1"/>
</dbReference>
<evidence type="ECO:0000256" key="6">
    <source>
        <dbReference type="ARBA" id="ARBA00022777"/>
    </source>
</evidence>
<accession>A0A482VRF4</accession>
<name>A0A482VRF4_ASBVE</name>
<comment type="catalytic activity">
    <reaction evidence="9">
        <text>a D-hexose + ATP = a D-hexose 6-phosphate + ADP + H(+)</text>
        <dbReference type="Rhea" id="RHEA:22740"/>
        <dbReference type="ChEBI" id="CHEBI:4194"/>
        <dbReference type="ChEBI" id="CHEBI:15378"/>
        <dbReference type="ChEBI" id="CHEBI:30616"/>
        <dbReference type="ChEBI" id="CHEBI:229467"/>
        <dbReference type="ChEBI" id="CHEBI:456216"/>
        <dbReference type="EC" id="2.7.1.1"/>
    </reaction>
    <physiologicalReaction direction="left-to-right" evidence="9">
        <dbReference type="Rhea" id="RHEA:22741"/>
    </physiologicalReaction>
</comment>
<dbReference type="InterPro" id="IPR022673">
    <property type="entry name" value="Hexokinase_C"/>
</dbReference>
<dbReference type="OrthoDB" id="419537at2759"/>
<dbReference type="EMBL" id="QDEB01075367">
    <property type="protein sequence ID" value="RZC34948.1"/>
    <property type="molecule type" value="Genomic_DNA"/>
</dbReference>
<evidence type="ECO:0000256" key="10">
    <source>
        <dbReference type="ARBA" id="ARBA00047905"/>
    </source>
</evidence>
<proteinExistence type="inferred from homology"/>
<evidence type="ECO:0000256" key="1">
    <source>
        <dbReference type="ARBA" id="ARBA00004888"/>
    </source>
</evidence>
<dbReference type="AlphaFoldDB" id="A0A482VRF4"/>
<keyword evidence="18" id="KW-1185">Reference proteome</keyword>
<evidence type="ECO:0000259" key="15">
    <source>
        <dbReference type="Pfam" id="PF00349"/>
    </source>
</evidence>
<sequence>LREKCKELVLDNKALKEYCDKFLDNINRGLGKKTHDEAIVKCFVTYVQDLPNGTEVGKFLALDLGGTNFRVLLIQLNKNHFEMRSKIFAVPQHVMLGSGEQLFDHIADCLAKFMKEEKIMREKLPLGFTFSFPLMQKGLTKGILERWTKGFNCSGVIGNDVVKLLQDAIARRGDIQISVMAILNDSTGTLMSCAWLNRYCRIGVIDIQIDVCAILNDTTGTLMSCAWKNRFCKIGLIIGTGSNACYVEKQANAELFDEPDNGSGNVLINTEWGAFGDDGCLEYIRTEYDREIDRNTVNPGKQLHEKMISGMYMGEIARLAIERFTKEGLLFGGKGSEALFTRDRFYTKYVSEIESDPPGTFTNCREILEELGLKHATEQDCINVRYICECVSRRAAHLVSAGIATLVNKIGEKRITVGIDGSLYRFHPHFHNLMMEKISEFVHPGIVFDLMLSEDGSGRGAALVAAVASRQR</sequence>
<dbReference type="PROSITE" id="PS00378">
    <property type="entry name" value="HEXOKINASE_1"/>
    <property type="match status" value="1"/>
</dbReference>
<dbReference type="Pfam" id="PF03727">
    <property type="entry name" value="Hexokinase_2"/>
    <property type="match status" value="1"/>
</dbReference>